<dbReference type="Proteomes" id="UP000008963">
    <property type="component" value="Chromosome"/>
</dbReference>
<dbReference type="GO" id="GO:0003735">
    <property type="term" value="F:structural constituent of ribosome"/>
    <property type="evidence" value="ECO:0007669"/>
    <property type="project" value="InterPro"/>
</dbReference>
<dbReference type="EMBL" id="FQ312005">
    <property type="protein sequence ID" value="CBW27565.1"/>
    <property type="molecule type" value="Genomic_DNA"/>
</dbReference>
<dbReference type="PANTHER" id="PTHR35534:SF1">
    <property type="entry name" value="LARGE RIBOSOMAL SUBUNIT PROTEIN BL32"/>
    <property type="match status" value="1"/>
</dbReference>
<evidence type="ECO:0000256" key="2">
    <source>
        <dbReference type="ARBA" id="ARBA00022980"/>
    </source>
</evidence>
<dbReference type="GO" id="GO:0006412">
    <property type="term" value="P:translation"/>
    <property type="evidence" value="ECO:0007669"/>
    <property type="project" value="UniProtKB-UniRule"/>
</dbReference>
<protein>
    <recommendedName>
        <fullName evidence="4 5">Large ribosomal subunit protein bL32</fullName>
    </recommendedName>
</protein>
<reference evidence="8" key="1">
    <citation type="journal article" date="2013" name="ISME J.">
        <title>A small predatory core genome in the divergent marine Bacteriovorax marinus SJ and the terrestrial Bdellovibrio bacteriovorus.</title>
        <authorList>
            <person name="Crossman L.C."/>
            <person name="Chen H."/>
            <person name="Cerdeno-Tarraga A.M."/>
            <person name="Brooks K."/>
            <person name="Quail M.A."/>
            <person name="Pineiro S.A."/>
            <person name="Hobley L."/>
            <person name="Sockett R.E."/>
            <person name="Bentley S.D."/>
            <person name="Parkhill J."/>
            <person name="Williams H.N."/>
            <person name="Stine O.C."/>
        </authorList>
    </citation>
    <scope>NUCLEOTIDE SEQUENCE [LARGE SCALE GENOMIC DNA]</scope>
    <source>
        <strain evidence="8">ATCC BAA-682 / DSM 15412 / SJ</strain>
    </source>
</reference>
<dbReference type="KEGG" id="bmx:BMS_2789"/>
<proteinExistence type="inferred from homology"/>
<dbReference type="PATRIC" id="fig|862908.3.peg.2665"/>
<dbReference type="InterPro" id="IPR002677">
    <property type="entry name" value="Ribosomal_bL32"/>
</dbReference>
<keyword evidence="8" id="KW-1185">Reference proteome</keyword>
<keyword evidence="2 5" id="KW-0689">Ribosomal protein</keyword>
<keyword evidence="3 5" id="KW-0687">Ribonucleoprotein</keyword>
<dbReference type="InterPro" id="IPR044957">
    <property type="entry name" value="Ribosomal_bL32_bact"/>
</dbReference>
<dbReference type="STRING" id="862908.BMS_2789"/>
<dbReference type="AlphaFoldDB" id="E1WY10"/>
<evidence type="ECO:0000256" key="3">
    <source>
        <dbReference type="ARBA" id="ARBA00023274"/>
    </source>
</evidence>
<comment type="similarity">
    <text evidence="1 5">Belongs to the bacterial ribosomal protein bL32 family.</text>
</comment>
<gene>
    <name evidence="5 7" type="primary">rpmF</name>
    <name evidence="7" type="ordered locus">BMS_2789</name>
</gene>
<dbReference type="GO" id="GO:0015934">
    <property type="term" value="C:large ribosomal subunit"/>
    <property type="evidence" value="ECO:0007669"/>
    <property type="project" value="InterPro"/>
</dbReference>
<evidence type="ECO:0000256" key="5">
    <source>
        <dbReference type="HAMAP-Rule" id="MF_00340"/>
    </source>
</evidence>
<dbReference type="eggNOG" id="COG0333">
    <property type="taxonomic scope" value="Bacteria"/>
</dbReference>
<dbReference type="NCBIfam" id="TIGR01031">
    <property type="entry name" value="rpmF_bact"/>
    <property type="match status" value="1"/>
</dbReference>
<feature type="region of interest" description="Disordered" evidence="6">
    <location>
        <begin position="1"/>
        <end position="22"/>
    </location>
</feature>
<dbReference type="RefSeq" id="WP_014245339.1">
    <property type="nucleotide sequence ID" value="NC_016620.1"/>
</dbReference>
<sequence length="70" mass="7850">MAVPKKKTSVSKKGLRRAGQHHKLYANNNVVVDNTTGELTKKGCISPSGYWKGKKIFETKADREEETTEE</sequence>
<dbReference type="SUPFAM" id="SSF57829">
    <property type="entry name" value="Zn-binding ribosomal proteins"/>
    <property type="match status" value="1"/>
</dbReference>
<dbReference type="InterPro" id="IPR011332">
    <property type="entry name" value="Ribosomal_zn-bd"/>
</dbReference>
<dbReference type="Pfam" id="PF01783">
    <property type="entry name" value="Ribosomal_L32p"/>
    <property type="match status" value="1"/>
</dbReference>
<evidence type="ECO:0000256" key="1">
    <source>
        <dbReference type="ARBA" id="ARBA00008560"/>
    </source>
</evidence>
<accession>E1WY10</accession>
<dbReference type="HOGENOM" id="CLU_129084_2_0_7"/>
<dbReference type="OrthoDB" id="9801927at2"/>
<organism evidence="7 8">
    <name type="scientific">Halobacteriovorax marinus (strain ATCC BAA-682 / DSM 15412 / SJ)</name>
    <name type="common">Bacteriovorax marinus</name>
    <dbReference type="NCBI Taxonomy" id="862908"/>
    <lineage>
        <taxon>Bacteria</taxon>
        <taxon>Pseudomonadati</taxon>
        <taxon>Bdellovibrionota</taxon>
        <taxon>Bacteriovoracia</taxon>
        <taxon>Bacteriovoracales</taxon>
        <taxon>Halobacteriovoraceae</taxon>
        <taxon>Halobacteriovorax</taxon>
    </lineage>
</organism>
<evidence type="ECO:0000256" key="6">
    <source>
        <dbReference type="SAM" id="MobiDB-lite"/>
    </source>
</evidence>
<evidence type="ECO:0000313" key="7">
    <source>
        <dbReference type="EMBL" id="CBW27565.1"/>
    </source>
</evidence>
<evidence type="ECO:0000313" key="8">
    <source>
        <dbReference type="Proteomes" id="UP000008963"/>
    </source>
</evidence>
<evidence type="ECO:0000256" key="4">
    <source>
        <dbReference type="ARBA" id="ARBA00035178"/>
    </source>
</evidence>
<dbReference type="HAMAP" id="MF_00340">
    <property type="entry name" value="Ribosomal_bL32"/>
    <property type="match status" value="1"/>
</dbReference>
<name>E1WY10_HALMS</name>
<dbReference type="PANTHER" id="PTHR35534">
    <property type="entry name" value="50S RIBOSOMAL PROTEIN L32"/>
    <property type="match status" value="1"/>
</dbReference>